<gene>
    <name evidence="10" type="ORF">DWV06_14465</name>
</gene>
<dbReference type="OrthoDB" id="9802383at2"/>
<feature type="domain" description="HTH LytTR-type" evidence="9">
    <location>
        <begin position="133"/>
        <end position="232"/>
    </location>
</feature>
<keyword evidence="4" id="KW-0010">Activator</keyword>
<comment type="function">
    <text evidence="5">May play the central regulatory role in sporulation. It may be an element of the effector pathway responsible for the activation of sporulation genes in response to nutritional stress. Spo0A may act in concert with spo0H (a sigma factor) to control the expression of some genes that are critical to the sporulation process.</text>
</comment>
<keyword evidence="7" id="KW-0597">Phosphoprotein</keyword>
<dbReference type="PROSITE" id="PS50110">
    <property type="entry name" value="RESPONSE_REGULATORY"/>
    <property type="match status" value="1"/>
</dbReference>
<feature type="domain" description="Response regulatory" evidence="8">
    <location>
        <begin position="3"/>
        <end position="123"/>
    </location>
</feature>
<evidence type="ECO:0000256" key="6">
    <source>
        <dbReference type="ARBA" id="ARBA00037164"/>
    </source>
</evidence>
<dbReference type="PANTHER" id="PTHR37299:SF3">
    <property type="entry name" value="STAGE 0 SPORULATION PROTEIN A HOMOLOG"/>
    <property type="match status" value="1"/>
</dbReference>
<evidence type="ECO:0000313" key="11">
    <source>
        <dbReference type="Proteomes" id="UP000255036"/>
    </source>
</evidence>
<evidence type="ECO:0000313" key="10">
    <source>
        <dbReference type="EMBL" id="RDU22489.1"/>
    </source>
</evidence>
<proteinExistence type="predicted"/>
<dbReference type="RefSeq" id="WP_115482899.1">
    <property type="nucleotide sequence ID" value="NZ_QRCT01000049.1"/>
</dbReference>
<sequence>MFKIAICDDEQGVCSEIEKMVQEYGHKHFLKIETELFFSGDNLKSRLENNSFDIIFLDIELSGANGVEIGQYIRHELEDEITKIVFVSAKGKYAMELFKIRPLDFLLKPIPQKSLEETLGEAIYLIRRGNRFFEYRIGKTVYRTPYKDILYFKSEGKKIKIVFVREVKEFYGKLKQVMKELGTQDFMQIHKSYLVNPNYVVEYKYEWVKMTNNDILTISQANRKKIRDRIRNRECRGFSY</sequence>
<dbReference type="SMART" id="SM00850">
    <property type="entry name" value="LytTR"/>
    <property type="match status" value="1"/>
</dbReference>
<dbReference type="GO" id="GO:0003677">
    <property type="term" value="F:DNA binding"/>
    <property type="evidence" value="ECO:0007669"/>
    <property type="project" value="UniProtKB-KW"/>
</dbReference>
<reference evidence="10 11" key="1">
    <citation type="submission" date="2018-07" db="EMBL/GenBank/DDBJ databases">
        <title>Anaerosacharophilus polymeroproducens gen. nov. sp. nov., an anaerobic bacterium isolated from salt field.</title>
        <authorList>
            <person name="Kim W."/>
            <person name="Yang S.-H."/>
            <person name="Oh J."/>
            <person name="Lee J.-H."/>
            <person name="Kwon K.K."/>
        </authorList>
    </citation>
    <scope>NUCLEOTIDE SEQUENCE [LARGE SCALE GENOMIC DNA]</scope>
    <source>
        <strain evidence="10 11">MCWD5</strain>
    </source>
</reference>
<evidence type="ECO:0000256" key="4">
    <source>
        <dbReference type="ARBA" id="ARBA00023159"/>
    </source>
</evidence>
<dbReference type="SUPFAM" id="SSF52172">
    <property type="entry name" value="CheY-like"/>
    <property type="match status" value="1"/>
</dbReference>
<dbReference type="GO" id="GO:0000156">
    <property type="term" value="F:phosphorelay response regulator activity"/>
    <property type="evidence" value="ECO:0007669"/>
    <property type="project" value="InterPro"/>
</dbReference>
<accession>A0A371ASG7</accession>
<evidence type="ECO:0000259" key="9">
    <source>
        <dbReference type="PROSITE" id="PS50930"/>
    </source>
</evidence>
<keyword evidence="3" id="KW-0902">Two-component regulatory system</keyword>
<dbReference type="AlphaFoldDB" id="A0A371ASG7"/>
<evidence type="ECO:0000256" key="5">
    <source>
        <dbReference type="ARBA" id="ARBA00024867"/>
    </source>
</evidence>
<dbReference type="Pfam" id="PF00072">
    <property type="entry name" value="Response_reg"/>
    <property type="match status" value="1"/>
</dbReference>
<protein>
    <recommendedName>
        <fullName evidence="1">Stage 0 sporulation protein A homolog</fullName>
    </recommendedName>
</protein>
<dbReference type="InterPro" id="IPR046947">
    <property type="entry name" value="LytR-like"/>
</dbReference>
<evidence type="ECO:0000256" key="7">
    <source>
        <dbReference type="PROSITE-ProRule" id="PRU00169"/>
    </source>
</evidence>
<keyword evidence="2" id="KW-0963">Cytoplasm</keyword>
<comment type="caution">
    <text evidence="10">The sequence shown here is derived from an EMBL/GenBank/DDBJ whole genome shotgun (WGS) entry which is preliminary data.</text>
</comment>
<dbReference type="InterPro" id="IPR007492">
    <property type="entry name" value="LytTR_DNA-bd_dom"/>
</dbReference>
<evidence type="ECO:0000256" key="2">
    <source>
        <dbReference type="ARBA" id="ARBA00022490"/>
    </source>
</evidence>
<dbReference type="Gene3D" id="2.40.50.1020">
    <property type="entry name" value="LytTr DNA-binding domain"/>
    <property type="match status" value="1"/>
</dbReference>
<name>A0A371ASG7_9FIRM</name>
<dbReference type="InterPro" id="IPR001789">
    <property type="entry name" value="Sig_transdc_resp-reg_receiver"/>
</dbReference>
<evidence type="ECO:0000256" key="1">
    <source>
        <dbReference type="ARBA" id="ARBA00018672"/>
    </source>
</evidence>
<comment type="function">
    <text evidence="6">Required for high-level post-exponential phase expression of a series of secreted proteins.</text>
</comment>
<dbReference type="Gene3D" id="3.40.50.2300">
    <property type="match status" value="1"/>
</dbReference>
<dbReference type="SMART" id="SM00448">
    <property type="entry name" value="REC"/>
    <property type="match status" value="1"/>
</dbReference>
<feature type="modified residue" description="4-aspartylphosphate" evidence="7">
    <location>
        <position position="58"/>
    </location>
</feature>
<dbReference type="PROSITE" id="PS50930">
    <property type="entry name" value="HTH_LYTTR"/>
    <property type="match status" value="1"/>
</dbReference>
<dbReference type="Pfam" id="PF04397">
    <property type="entry name" value="LytTR"/>
    <property type="match status" value="1"/>
</dbReference>
<dbReference type="Proteomes" id="UP000255036">
    <property type="component" value="Unassembled WGS sequence"/>
</dbReference>
<organism evidence="10 11">
    <name type="scientific">Anaerosacchariphilus polymeriproducens</name>
    <dbReference type="NCBI Taxonomy" id="1812858"/>
    <lineage>
        <taxon>Bacteria</taxon>
        <taxon>Bacillati</taxon>
        <taxon>Bacillota</taxon>
        <taxon>Clostridia</taxon>
        <taxon>Lachnospirales</taxon>
        <taxon>Lachnospiraceae</taxon>
        <taxon>Anaerosacchariphilus</taxon>
    </lineage>
</organism>
<dbReference type="PANTHER" id="PTHR37299">
    <property type="entry name" value="TRANSCRIPTIONAL REGULATOR-RELATED"/>
    <property type="match status" value="1"/>
</dbReference>
<evidence type="ECO:0000259" key="8">
    <source>
        <dbReference type="PROSITE" id="PS50110"/>
    </source>
</evidence>
<evidence type="ECO:0000256" key="3">
    <source>
        <dbReference type="ARBA" id="ARBA00023012"/>
    </source>
</evidence>
<dbReference type="InterPro" id="IPR011006">
    <property type="entry name" value="CheY-like_superfamily"/>
</dbReference>
<keyword evidence="11" id="KW-1185">Reference proteome</keyword>
<keyword evidence="10" id="KW-0238">DNA-binding</keyword>
<dbReference type="EMBL" id="QRCT01000049">
    <property type="protein sequence ID" value="RDU22489.1"/>
    <property type="molecule type" value="Genomic_DNA"/>
</dbReference>